<dbReference type="Proteomes" id="UP000433104">
    <property type="component" value="Unassembled WGS sequence"/>
</dbReference>
<evidence type="ECO:0000256" key="5">
    <source>
        <dbReference type="SAM" id="SignalP"/>
    </source>
</evidence>
<dbReference type="GO" id="GO:1904680">
    <property type="term" value="F:peptide transmembrane transporter activity"/>
    <property type="evidence" value="ECO:0007669"/>
    <property type="project" value="TreeGrafter"/>
</dbReference>
<sequence length="488" mass="53741">MRILALLLTMMALAGCAEEPDEVVRVAFVGSQEDLVATGLRLSFPAQRVRAATAQGLVQFDASGQVVPGLAERWIVTDDGSSYIFRLKERDWTDGTPMTAQSVRDELARTLGDLEGTSLGLDLDIVRDVRAMAGRVVEIRLRRPMPQFLQLLAQPELGLRPEGNGLGPMRLVDTENAARVLMPMRPEERGLPQQDDWDAATRPIAVTALPAEKAILEFSEGRLDAVFNGQIATLPLVDTGPLASGTIRLDLARGLFGLDVQAARGFLASAENRQAISMAINRETLLAPFNIAGWQGAERLFANTQEALPEEQTEERWFDLPYEQRVALARSRVERWRAANPERPAQVTISLPEGPGSELLLRSLGRDLRNIGVELVRLTGNVEADLVLRDRVARYDSERWYLNQFNCSVSQSLCDPVADRLVAEATLEADPAQRALLLAEARTILTELGGYIPLATPIRWSLLRGNMTGFSENEWAIHPLFPLSGAPI</sequence>
<comment type="subcellular location">
    <subcellularLocation>
        <location evidence="1">Periplasm</location>
    </subcellularLocation>
</comment>
<keyword evidence="3" id="KW-0813">Transport</keyword>
<gene>
    <name evidence="7" type="ORF">GRI38_09160</name>
</gene>
<feature type="domain" description="Solute-binding protein family 5" evidence="6">
    <location>
        <begin position="65"/>
        <end position="286"/>
    </location>
</feature>
<dbReference type="GO" id="GO:0015833">
    <property type="term" value="P:peptide transport"/>
    <property type="evidence" value="ECO:0007669"/>
    <property type="project" value="TreeGrafter"/>
</dbReference>
<evidence type="ECO:0000313" key="8">
    <source>
        <dbReference type="Proteomes" id="UP000433104"/>
    </source>
</evidence>
<dbReference type="OrthoDB" id="9803988at2"/>
<comment type="similarity">
    <text evidence="2">Belongs to the bacterial solute-binding protein 5 family.</text>
</comment>
<keyword evidence="4 5" id="KW-0732">Signal</keyword>
<evidence type="ECO:0000313" key="7">
    <source>
        <dbReference type="EMBL" id="MXO86196.1"/>
    </source>
</evidence>
<dbReference type="Gene3D" id="3.90.76.10">
    <property type="entry name" value="Dipeptide-binding Protein, Domain 1"/>
    <property type="match status" value="1"/>
</dbReference>
<dbReference type="EMBL" id="WTYW01000002">
    <property type="protein sequence ID" value="MXO86196.1"/>
    <property type="molecule type" value="Genomic_DNA"/>
</dbReference>
<dbReference type="PROSITE" id="PS51257">
    <property type="entry name" value="PROKAR_LIPOPROTEIN"/>
    <property type="match status" value="1"/>
</dbReference>
<organism evidence="7 8">
    <name type="scientific">Parapontixanthobacter aurantiacus</name>
    <dbReference type="NCBI Taxonomy" id="1463599"/>
    <lineage>
        <taxon>Bacteria</taxon>
        <taxon>Pseudomonadati</taxon>
        <taxon>Pseudomonadota</taxon>
        <taxon>Alphaproteobacteria</taxon>
        <taxon>Sphingomonadales</taxon>
        <taxon>Erythrobacteraceae</taxon>
        <taxon>Parapontixanthobacter</taxon>
    </lineage>
</organism>
<dbReference type="GO" id="GO:0030313">
    <property type="term" value="C:cell envelope"/>
    <property type="evidence" value="ECO:0007669"/>
    <property type="project" value="UniProtKB-SubCell"/>
</dbReference>
<dbReference type="InterPro" id="IPR000914">
    <property type="entry name" value="SBP_5_dom"/>
</dbReference>
<evidence type="ECO:0000259" key="6">
    <source>
        <dbReference type="Pfam" id="PF00496"/>
    </source>
</evidence>
<feature type="chain" id="PRO_5032936133" evidence="5">
    <location>
        <begin position="18"/>
        <end position="488"/>
    </location>
</feature>
<dbReference type="AlphaFoldDB" id="A0A844ZGC3"/>
<dbReference type="InterPro" id="IPR039424">
    <property type="entry name" value="SBP_5"/>
</dbReference>
<proteinExistence type="inferred from homology"/>
<protein>
    <submittedName>
        <fullName evidence="7">Peptide ABC transporter substrate-binding protein</fullName>
    </submittedName>
</protein>
<dbReference type="PANTHER" id="PTHR30290:SF10">
    <property type="entry name" value="PERIPLASMIC OLIGOPEPTIDE-BINDING PROTEIN-RELATED"/>
    <property type="match status" value="1"/>
</dbReference>
<dbReference type="Pfam" id="PF00496">
    <property type="entry name" value="SBP_bac_5"/>
    <property type="match status" value="1"/>
</dbReference>
<accession>A0A844ZGC3</accession>
<reference evidence="7 8" key="1">
    <citation type="submission" date="2019-12" db="EMBL/GenBank/DDBJ databases">
        <title>Genomic-based taxomic classification of the family Erythrobacteraceae.</title>
        <authorList>
            <person name="Xu L."/>
        </authorList>
    </citation>
    <scope>NUCLEOTIDE SEQUENCE [LARGE SCALE GENOMIC DNA]</scope>
    <source>
        <strain evidence="7 8">MCCC 1A09962</strain>
    </source>
</reference>
<feature type="signal peptide" evidence="5">
    <location>
        <begin position="1"/>
        <end position="17"/>
    </location>
</feature>
<name>A0A844ZGC3_9SPHN</name>
<keyword evidence="8" id="KW-1185">Reference proteome</keyword>
<dbReference type="Gene3D" id="3.40.190.10">
    <property type="entry name" value="Periplasmic binding protein-like II"/>
    <property type="match status" value="1"/>
</dbReference>
<dbReference type="PANTHER" id="PTHR30290">
    <property type="entry name" value="PERIPLASMIC BINDING COMPONENT OF ABC TRANSPORTER"/>
    <property type="match status" value="1"/>
</dbReference>
<evidence type="ECO:0000256" key="2">
    <source>
        <dbReference type="ARBA" id="ARBA00005695"/>
    </source>
</evidence>
<evidence type="ECO:0000256" key="4">
    <source>
        <dbReference type="ARBA" id="ARBA00022729"/>
    </source>
</evidence>
<evidence type="ECO:0000256" key="3">
    <source>
        <dbReference type="ARBA" id="ARBA00022448"/>
    </source>
</evidence>
<comment type="caution">
    <text evidence="7">The sequence shown here is derived from an EMBL/GenBank/DDBJ whole genome shotgun (WGS) entry which is preliminary data.</text>
</comment>
<dbReference type="SUPFAM" id="SSF53850">
    <property type="entry name" value="Periplasmic binding protein-like II"/>
    <property type="match status" value="1"/>
</dbReference>
<evidence type="ECO:0000256" key="1">
    <source>
        <dbReference type="ARBA" id="ARBA00004418"/>
    </source>
</evidence>
<dbReference type="Gene3D" id="3.10.105.10">
    <property type="entry name" value="Dipeptide-binding Protein, Domain 3"/>
    <property type="match status" value="1"/>
</dbReference>